<feature type="signal peptide" evidence="1">
    <location>
        <begin position="1"/>
        <end position="21"/>
    </location>
</feature>
<dbReference type="GO" id="GO:0016787">
    <property type="term" value="F:hydrolase activity"/>
    <property type="evidence" value="ECO:0007669"/>
    <property type="project" value="UniProtKB-KW"/>
</dbReference>
<feature type="chain" id="PRO_5046559661" evidence="1">
    <location>
        <begin position="22"/>
        <end position="368"/>
    </location>
</feature>
<sequence>MRKTLLALAVAGAVAAGGCSAAKSPPDPRVDAVQADLDALVESGVAGAQATMTVDGHNRVLRSGVANKDTGEPIASRSQFRIGSVTKTFTAAMLLQLVGEGRLQLDEPIETYLPGIIRGEGIDGNAITVRQILQHRSGLPEVTEDPRIDELQAAKDNRTMTPTEALGIALAYPAQFAPNARFRYTNTNFIVAGVLVERVTGNSYTDELQRRILEPAGLTDTYLPGAGETEIRGPHPVGYQKLDGEVADVSQIEPSIPWAAGGMVSTGADLNRFFTLLADGKIVAPAQLAEMERADEGGVEDVGMGYGLGLGIRELSCGIRYIGHGGGIPGYYTVSGATEDGRASTVFLTQAPENEFDANDLVEHAFCG</sequence>
<name>A0ABW7JJX4_9NOCA</name>
<proteinExistence type="predicted"/>
<keyword evidence="1" id="KW-0732">Signal</keyword>
<keyword evidence="3" id="KW-0378">Hydrolase</keyword>
<feature type="domain" description="Beta-lactamase-related" evidence="2">
    <location>
        <begin position="38"/>
        <end position="359"/>
    </location>
</feature>
<dbReference type="InterPro" id="IPR050491">
    <property type="entry name" value="AmpC-like"/>
</dbReference>
<dbReference type="SUPFAM" id="SSF56601">
    <property type="entry name" value="beta-lactamase/transpeptidase-like"/>
    <property type="match status" value="1"/>
</dbReference>
<gene>
    <name evidence="3" type="ORF">ACHIPZ_07510</name>
</gene>
<dbReference type="InterPro" id="IPR001466">
    <property type="entry name" value="Beta-lactam-related"/>
</dbReference>
<dbReference type="EMBL" id="JBIMSO010000033">
    <property type="protein sequence ID" value="MFH5208059.1"/>
    <property type="molecule type" value="Genomic_DNA"/>
</dbReference>
<dbReference type="Gene3D" id="3.40.710.10">
    <property type="entry name" value="DD-peptidase/beta-lactamase superfamily"/>
    <property type="match status" value="1"/>
</dbReference>
<dbReference type="InterPro" id="IPR012338">
    <property type="entry name" value="Beta-lactam/transpept-like"/>
</dbReference>
<evidence type="ECO:0000313" key="4">
    <source>
        <dbReference type="Proteomes" id="UP001609175"/>
    </source>
</evidence>
<reference evidence="3 4" key="1">
    <citation type="submission" date="2024-10" db="EMBL/GenBank/DDBJ databases">
        <authorList>
            <person name="Riesco R."/>
        </authorList>
    </citation>
    <scope>NUCLEOTIDE SEQUENCE [LARGE SCALE GENOMIC DNA]</scope>
    <source>
        <strain evidence="3 4">NCIMB 15449</strain>
    </source>
</reference>
<accession>A0ABW7JJX4</accession>
<evidence type="ECO:0000259" key="2">
    <source>
        <dbReference type="Pfam" id="PF00144"/>
    </source>
</evidence>
<dbReference type="PANTHER" id="PTHR46825">
    <property type="entry name" value="D-ALANYL-D-ALANINE-CARBOXYPEPTIDASE/ENDOPEPTIDASE AMPH"/>
    <property type="match status" value="1"/>
</dbReference>
<evidence type="ECO:0000313" key="3">
    <source>
        <dbReference type="EMBL" id="MFH5208059.1"/>
    </source>
</evidence>
<evidence type="ECO:0000256" key="1">
    <source>
        <dbReference type="SAM" id="SignalP"/>
    </source>
</evidence>
<dbReference type="PANTHER" id="PTHR46825:SF7">
    <property type="entry name" value="D-ALANYL-D-ALANINE CARBOXYPEPTIDASE"/>
    <property type="match status" value="1"/>
</dbReference>
<dbReference type="RefSeq" id="WP_395113486.1">
    <property type="nucleotide sequence ID" value="NZ_JBIMSO010000033.1"/>
</dbReference>
<organism evidence="3 4">
    <name type="scientific">Antrihabitans spumae</name>
    <dbReference type="NCBI Taxonomy" id="3373370"/>
    <lineage>
        <taxon>Bacteria</taxon>
        <taxon>Bacillati</taxon>
        <taxon>Actinomycetota</taxon>
        <taxon>Actinomycetes</taxon>
        <taxon>Mycobacteriales</taxon>
        <taxon>Nocardiaceae</taxon>
        <taxon>Antrihabitans</taxon>
    </lineage>
</organism>
<dbReference type="PROSITE" id="PS51257">
    <property type="entry name" value="PROKAR_LIPOPROTEIN"/>
    <property type="match status" value="1"/>
</dbReference>
<comment type="caution">
    <text evidence="3">The sequence shown here is derived from an EMBL/GenBank/DDBJ whole genome shotgun (WGS) entry which is preliminary data.</text>
</comment>
<dbReference type="Pfam" id="PF00144">
    <property type="entry name" value="Beta-lactamase"/>
    <property type="match status" value="1"/>
</dbReference>
<protein>
    <submittedName>
        <fullName evidence="3">Serine hydrolase domain-containing protein</fullName>
        <ecNumber evidence="3">3.-.-.-</ecNumber>
    </submittedName>
</protein>
<dbReference type="EC" id="3.-.-.-" evidence="3"/>
<dbReference type="Proteomes" id="UP001609175">
    <property type="component" value="Unassembled WGS sequence"/>
</dbReference>